<gene>
    <name evidence="3" type="ORF">UT34_C0001G0287</name>
</gene>
<feature type="signal peptide" evidence="2">
    <location>
        <begin position="1"/>
        <end position="23"/>
    </location>
</feature>
<organism evidence="3 4">
    <name type="scientific">candidate division WS6 bacterium GW2011_GWF2_39_15</name>
    <dbReference type="NCBI Taxonomy" id="1619100"/>
    <lineage>
        <taxon>Bacteria</taxon>
        <taxon>Candidatus Dojkabacteria</taxon>
    </lineage>
</organism>
<comment type="caution">
    <text evidence="3">The sequence shown here is derived from an EMBL/GenBank/DDBJ whole genome shotgun (WGS) entry which is preliminary data.</text>
</comment>
<dbReference type="PATRIC" id="fig|1619100.3.peg.288"/>
<feature type="transmembrane region" description="Helical" evidence="1">
    <location>
        <begin position="136"/>
        <end position="153"/>
    </location>
</feature>
<name>A0A0G0QX83_9BACT</name>
<dbReference type="Proteomes" id="UP000034799">
    <property type="component" value="Unassembled WGS sequence"/>
</dbReference>
<keyword evidence="1" id="KW-1133">Transmembrane helix</keyword>
<sequence length="165" mass="18814">MKKFITSLFSILIFFSFTTFTLADTWVNGYTRKDGTYVQGHRRSDPDGNFYNNWSTKGNVNPYTGEPGTKVSPPSNYNYSPPTNNNYYYSPPSYTPPTNYNYNNYVQPTANPKTLGVTTSITPTSSANYNSYNKDLSWLWTVFILGGLSLFLFKSKKDKFNQISN</sequence>
<keyword evidence="1" id="KW-0472">Membrane</keyword>
<keyword evidence="1" id="KW-0812">Transmembrane</keyword>
<dbReference type="STRING" id="1619100.UT34_C0001G0287"/>
<evidence type="ECO:0000313" key="3">
    <source>
        <dbReference type="EMBL" id="KKR06247.1"/>
    </source>
</evidence>
<accession>A0A0G0QX83</accession>
<dbReference type="EMBL" id="LBWK01000001">
    <property type="protein sequence ID" value="KKR06247.1"/>
    <property type="molecule type" value="Genomic_DNA"/>
</dbReference>
<evidence type="ECO:0000313" key="4">
    <source>
        <dbReference type="Proteomes" id="UP000034799"/>
    </source>
</evidence>
<protein>
    <submittedName>
        <fullName evidence="3">Uncharacterized protein</fullName>
    </submittedName>
</protein>
<feature type="chain" id="PRO_5002534123" evidence="2">
    <location>
        <begin position="24"/>
        <end position="165"/>
    </location>
</feature>
<keyword evidence="2" id="KW-0732">Signal</keyword>
<dbReference type="AlphaFoldDB" id="A0A0G0QX83"/>
<proteinExistence type="predicted"/>
<reference evidence="3 4" key="1">
    <citation type="journal article" date="2015" name="Nature">
        <title>rRNA introns, odd ribosomes, and small enigmatic genomes across a large radiation of phyla.</title>
        <authorList>
            <person name="Brown C.T."/>
            <person name="Hug L.A."/>
            <person name="Thomas B.C."/>
            <person name="Sharon I."/>
            <person name="Castelle C.J."/>
            <person name="Singh A."/>
            <person name="Wilkins M.J."/>
            <person name="Williams K.H."/>
            <person name="Banfield J.F."/>
        </authorList>
    </citation>
    <scope>NUCLEOTIDE SEQUENCE [LARGE SCALE GENOMIC DNA]</scope>
</reference>
<evidence type="ECO:0000256" key="1">
    <source>
        <dbReference type="SAM" id="Phobius"/>
    </source>
</evidence>
<evidence type="ECO:0000256" key="2">
    <source>
        <dbReference type="SAM" id="SignalP"/>
    </source>
</evidence>